<sequence length="94" mass="10424">MANRNFIPPPKLMEAFVDDVADDRRGGLVSGTMVVLCGYSVGIKYGDYNNEDHDDEADDEVAPRSVSKGDRVRKVEKRAFAKRGCISCKHGRGY</sequence>
<accession>A0A8X7RZ40</accession>
<evidence type="ECO:0000313" key="1">
    <source>
        <dbReference type="EMBL" id="KAG2298178.1"/>
    </source>
</evidence>
<evidence type="ECO:0000313" key="3">
    <source>
        <dbReference type="Proteomes" id="UP000886595"/>
    </source>
</evidence>
<protein>
    <submittedName>
        <fullName evidence="1">Uncharacterized protein</fullName>
    </submittedName>
</protein>
<proteinExistence type="predicted"/>
<dbReference type="EMBL" id="JAAMPC010000008">
    <property type="protein sequence ID" value="KAG2298179.1"/>
    <property type="molecule type" value="Genomic_DNA"/>
</dbReference>
<organism evidence="1 3">
    <name type="scientific">Brassica carinata</name>
    <name type="common">Ethiopian mustard</name>
    <name type="synonym">Abyssinian cabbage</name>
    <dbReference type="NCBI Taxonomy" id="52824"/>
    <lineage>
        <taxon>Eukaryota</taxon>
        <taxon>Viridiplantae</taxon>
        <taxon>Streptophyta</taxon>
        <taxon>Embryophyta</taxon>
        <taxon>Tracheophyta</taxon>
        <taxon>Spermatophyta</taxon>
        <taxon>Magnoliopsida</taxon>
        <taxon>eudicotyledons</taxon>
        <taxon>Gunneridae</taxon>
        <taxon>Pentapetalae</taxon>
        <taxon>rosids</taxon>
        <taxon>malvids</taxon>
        <taxon>Brassicales</taxon>
        <taxon>Brassicaceae</taxon>
        <taxon>Brassiceae</taxon>
        <taxon>Brassica</taxon>
    </lineage>
</organism>
<comment type="caution">
    <text evidence="1">The sequence shown here is derived from an EMBL/GenBank/DDBJ whole genome shotgun (WGS) entry which is preliminary data.</text>
</comment>
<dbReference type="Proteomes" id="UP000886595">
    <property type="component" value="Unassembled WGS sequence"/>
</dbReference>
<dbReference type="EMBL" id="JAAMPC010000008">
    <property type="protein sequence ID" value="KAG2298178.1"/>
    <property type="molecule type" value="Genomic_DNA"/>
</dbReference>
<keyword evidence="3" id="KW-1185">Reference proteome</keyword>
<dbReference type="OrthoDB" id="1087844at2759"/>
<name>A0A8X7RZ40_BRACI</name>
<evidence type="ECO:0000313" key="2">
    <source>
        <dbReference type="EMBL" id="KAG2298179.1"/>
    </source>
</evidence>
<dbReference type="AlphaFoldDB" id="A0A8X7RZ40"/>
<gene>
    <name evidence="1" type="ORF">Bca52824_034650</name>
    <name evidence="2" type="ORF">Bca52824_034651</name>
</gene>
<reference evidence="1 3" key="1">
    <citation type="submission" date="2020-02" db="EMBL/GenBank/DDBJ databases">
        <authorList>
            <person name="Ma Q."/>
            <person name="Huang Y."/>
            <person name="Song X."/>
            <person name="Pei D."/>
        </authorList>
    </citation>
    <scope>NUCLEOTIDE SEQUENCE [LARGE SCALE GENOMIC DNA]</scope>
    <source>
        <strain evidence="1">Sxm20200214</strain>
        <tissue evidence="1">Leaf</tissue>
    </source>
</reference>